<evidence type="ECO:0000256" key="5">
    <source>
        <dbReference type="ARBA" id="ARBA00023242"/>
    </source>
</evidence>
<evidence type="ECO:0000256" key="1">
    <source>
        <dbReference type="ARBA" id="ARBA00004123"/>
    </source>
</evidence>
<comment type="similarity">
    <text evidence="7">Belongs to the CENP-H/MCM16 family.</text>
</comment>
<organism evidence="10 11">
    <name type="scientific">Moesziomyces aphidis</name>
    <name type="common">Pseudozyma aphidis</name>
    <dbReference type="NCBI Taxonomy" id="84754"/>
    <lineage>
        <taxon>Eukaryota</taxon>
        <taxon>Fungi</taxon>
        <taxon>Dikarya</taxon>
        <taxon>Basidiomycota</taxon>
        <taxon>Ustilaginomycotina</taxon>
        <taxon>Ustilaginomycetes</taxon>
        <taxon>Ustilaginales</taxon>
        <taxon>Ustilaginaceae</taxon>
        <taxon>Moesziomyces</taxon>
    </lineage>
</organism>
<feature type="compositionally biased region" description="Acidic residues" evidence="8">
    <location>
        <begin position="304"/>
        <end position="342"/>
    </location>
</feature>
<dbReference type="HOGENOM" id="CLU_048150_0_0_1"/>
<keyword evidence="4" id="KW-0995">Kinetochore</keyword>
<evidence type="ECO:0000256" key="2">
    <source>
        <dbReference type="ARBA" id="ARBA00004629"/>
    </source>
</evidence>
<feature type="compositionally biased region" description="Low complexity" evidence="8">
    <location>
        <begin position="152"/>
        <end position="161"/>
    </location>
</feature>
<dbReference type="OrthoDB" id="2274804at2759"/>
<dbReference type="GO" id="GO:0051382">
    <property type="term" value="P:kinetochore assembly"/>
    <property type="evidence" value="ECO:0007669"/>
    <property type="project" value="InterPro"/>
</dbReference>
<keyword evidence="5" id="KW-0539">Nucleus</keyword>
<dbReference type="GO" id="GO:0000776">
    <property type="term" value="C:kinetochore"/>
    <property type="evidence" value="ECO:0007669"/>
    <property type="project" value="UniProtKB-KW"/>
</dbReference>
<dbReference type="GO" id="GO:0005634">
    <property type="term" value="C:nucleus"/>
    <property type="evidence" value="ECO:0007669"/>
    <property type="project" value="UniProtKB-SubCell"/>
</dbReference>
<evidence type="ECO:0000256" key="3">
    <source>
        <dbReference type="ARBA" id="ARBA00022454"/>
    </source>
</evidence>
<reference evidence="10 11" key="1">
    <citation type="journal article" date="2014" name="Genome Announc.">
        <title>Genome sequence of the basidiomycetous fungus Pseudozyma aphidis DSM70725, an efficient producer of biosurfactant mannosylerythritol lipids.</title>
        <authorList>
            <person name="Lorenz S."/>
            <person name="Guenther M."/>
            <person name="Grumaz C."/>
            <person name="Rupp S."/>
            <person name="Zibek S."/>
            <person name="Sohn K."/>
        </authorList>
    </citation>
    <scope>NUCLEOTIDE SEQUENCE [LARGE SCALE GENOMIC DNA]</scope>
    <source>
        <strain evidence="11">ATCC 32657 / CBS 517.83 / DSM 70725 / JCM 10318 / NBRC 10182 / NRRL Y-7954 / St-0401</strain>
    </source>
</reference>
<feature type="region of interest" description="Disordered" evidence="8">
    <location>
        <begin position="146"/>
        <end position="167"/>
    </location>
</feature>
<evidence type="ECO:0000256" key="8">
    <source>
        <dbReference type="SAM" id="MobiDB-lite"/>
    </source>
</evidence>
<evidence type="ECO:0000259" key="9">
    <source>
        <dbReference type="Pfam" id="PF05837"/>
    </source>
</evidence>
<evidence type="ECO:0000313" key="10">
    <source>
        <dbReference type="EMBL" id="ETS64123.1"/>
    </source>
</evidence>
<dbReference type="Pfam" id="PF05837">
    <property type="entry name" value="CENP-H"/>
    <property type="match status" value="1"/>
</dbReference>
<keyword evidence="11" id="KW-1185">Reference proteome</keyword>
<dbReference type="InterPro" id="IPR008426">
    <property type="entry name" value="CENP-H_C"/>
</dbReference>
<proteinExistence type="inferred from homology"/>
<name>W3VR34_MOEAP</name>
<gene>
    <name evidence="10" type="ORF">PaG_01358</name>
</gene>
<dbReference type="AlphaFoldDB" id="W3VR34"/>
<dbReference type="EMBL" id="AWNI01000007">
    <property type="protein sequence ID" value="ETS64123.1"/>
    <property type="molecule type" value="Genomic_DNA"/>
</dbReference>
<accession>W3VR34</accession>
<evidence type="ECO:0000313" key="11">
    <source>
        <dbReference type="Proteomes" id="UP000019462"/>
    </source>
</evidence>
<keyword evidence="3" id="KW-0158">Chromosome</keyword>
<keyword evidence="6" id="KW-0137">Centromere</keyword>
<dbReference type="Proteomes" id="UP000019462">
    <property type="component" value="Unassembled WGS sequence"/>
</dbReference>
<evidence type="ECO:0000256" key="4">
    <source>
        <dbReference type="ARBA" id="ARBA00022838"/>
    </source>
</evidence>
<feature type="compositionally biased region" description="Basic and acidic residues" evidence="8">
    <location>
        <begin position="343"/>
        <end position="358"/>
    </location>
</feature>
<comment type="subcellular location">
    <subcellularLocation>
        <location evidence="2">Chromosome</location>
        <location evidence="2">Centromere</location>
        <location evidence="2">Kinetochore</location>
    </subcellularLocation>
    <subcellularLocation>
        <location evidence="1">Nucleus</location>
    </subcellularLocation>
</comment>
<sequence>MAVSPLDSLLATFDRHIEQKAAADQRLISAAQAGPSSLALRRDEVRNLITGSSGEPSHSTSLQLSPLERAIYYEVEGRRHKLHRKQRELDFWAAYQDELADRPTKMPTSRSALEAQIADKRARLMELEARDKLRVETTRALESSAAIQRVLTTTSPTPSTSKQEEEHYATTRELLNQRDDQALAFLKTFNETRAIKEERIAVKAEIREQRLKTLRLLESIKAIKAEIRTRQLNPAGSGAANDSDASQDMAAVRRVQQMQREINEARSKKELVKGILRGLILESGRDWTKNKATRTLMLSLDDEDDASDDALSDDEAAADGDGDDDDEEIDEDEDEGIDDLDEETRSRAKEGVACRLDAEVPDSTAADQEPERPCVKRRGRHAKPGETGNDSELGKLQPGQHATPPPQHGLTCRWVPSLQALAVPPSSWPCRCQTSEIHERKIGGALALDSSTDSLTS</sequence>
<feature type="region of interest" description="Disordered" evidence="8">
    <location>
        <begin position="304"/>
        <end position="410"/>
    </location>
</feature>
<feature type="domain" description="Centromere protein H C-terminal" evidence="9">
    <location>
        <begin position="108"/>
        <end position="300"/>
    </location>
</feature>
<protein>
    <recommendedName>
        <fullName evidence="9">Centromere protein H C-terminal domain-containing protein</fullName>
    </recommendedName>
</protein>
<evidence type="ECO:0000256" key="7">
    <source>
        <dbReference type="ARBA" id="ARBA00025735"/>
    </source>
</evidence>
<comment type="caution">
    <text evidence="10">The sequence shown here is derived from an EMBL/GenBank/DDBJ whole genome shotgun (WGS) entry which is preliminary data.</text>
</comment>
<evidence type="ECO:0000256" key="6">
    <source>
        <dbReference type="ARBA" id="ARBA00023328"/>
    </source>
</evidence>